<evidence type="ECO:0000256" key="3">
    <source>
        <dbReference type="ARBA" id="ARBA00023157"/>
    </source>
</evidence>
<dbReference type="InterPro" id="IPR036880">
    <property type="entry name" value="Kunitz_BPTI_sf"/>
</dbReference>
<dbReference type="SMART" id="SM00131">
    <property type="entry name" value="KU"/>
    <property type="match status" value="2"/>
</dbReference>
<feature type="signal peptide" evidence="4">
    <location>
        <begin position="1"/>
        <end position="19"/>
    </location>
</feature>
<dbReference type="SUPFAM" id="SSF57362">
    <property type="entry name" value="BPTI-like"/>
    <property type="match status" value="2"/>
</dbReference>
<evidence type="ECO:0000313" key="6">
    <source>
        <dbReference type="EMBL" id="QII57726.1"/>
    </source>
</evidence>
<dbReference type="Pfam" id="PF00014">
    <property type="entry name" value="Kunitz_BPTI"/>
    <property type="match status" value="2"/>
</dbReference>
<reference evidence="6" key="1">
    <citation type="journal article" date="2020" name="Allergy">
        <title>Component-resolved microarray analysis of IgE sensitization profiles to Culicoides recombinant allergens in horses with insect bite hypersensitivity.</title>
        <authorList>
            <person name="Novotny E.N."/>
            <person name="White S.J."/>
            <person name="Wilson A.D."/>
            <person name="Stefansdottir S.B."/>
            <person name="Tijhaar E."/>
            <person name="Jonsdottir S."/>
            <person name="Frey R."/>
            <person name="Reiche D."/>
            <person name="Rose H."/>
            <person name="Rhyner C."/>
            <person name="Schupbach-Regula G."/>
            <person name="Torsteinsdottir S."/>
            <person name="Alcocer M."/>
            <person name="Marti E."/>
        </authorList>
    </citation>
    <scope>NUCLEOTIDE SEQUENCE</scope>
    <source>
        <tissue evidence="6">Salivary gland</tissue>
    </source>
</reference>
<dbReference type="GO" id="GO:0004867">
    <property type="term" value="F:serine-type endopeptidase inhibitor activity"/>
    <property type="evidence" value="ECO:0007669"/>
    <property type="project" value="UniProtKB-KW"/>
</dbReference>
<evidence type="ECO:0000256" key="2">
    <source>
        <dbReference type="ARBA" id="ARBA00022900"/>
    </source>
</evidence>
<dbReference type="PANTHER" id="PTHR10083:SF374">
    <property type="entry name" value="BPTI_KUNITZ INHIBITOR DOMAIN-CONTAINING PROTEIN"/>
    <property type="match status" value="1"/>
</dbReference>
<evidence type="ECO:0000256" key="1">
    <source>
        <dbReference type="ARBA" id="ARBA00022690"/>
    </source>
</evidence>
<sequence>MSIFIITFGIFLAIIGVSCQRSSSTLSSVCRGGSSRGTCNANVSRFYYNERTNNCQKFSWSGCGGNENNFVYKESCKSRCVQKPKQNLRDHPELKKCFLKPDEGIGRAMHKKYYYDRGSRRCQDFYYGGMYGNENRFDSMDDCYEKCASRINPYLKLVPNNNKIKQQS</sequence>
<keyword evidence="4" id="KW-0732">Signal</keyword>
<proteinExistence type="evidence at transcript level"/>
<dbReference type="InterPro" id="IPR020901">
    <property type="entry name" value="Prtase_inh_Kunz-CS"/>
</dbReference>
<dbReference type="AlphaFoldDB" id="A0A7U3MHS6"/>
<dbReference type="GO" id="GO:0005615">
    <property type="term" value="C:extracellular space"/>
    <property type="evidence" value="ECO:0007669"/>
    <property type="project" value="TreeGrafter"/>
</dbReference>
<dbReference type="PANTHER" id="PTHR10083">
    <property type="entry name" value="KUNITZ-TYPE PROTEASE INHIBITOR-RELATED"/>
    <property type="match status" value="1"/>
</dbReference>
<feature type="domain" description="BPTI/Kunitz inhibitor" evidence="5">
    <location>
        <begin position="30"/>
        <end position="80"/>
    </location>
</feature>
<name>A0A7U3MHS6_CULOB</name>
<accession>A0A7U3MHS6</accession>
<dbReference type="FunFam" id="4.10.410.10:FF:000020">
    <property type="entry name" value="Collagen, type VI, alpha 3"/>
    <property type="match status" value="1"/>
</dbReference>
<dbReference type="Gene3D" id="4.10.410.10">
    <property type="entry name" value="Pancreatic trypsin inhibitor Kunitz domain"/>
    <property type="match status" value="2"/>
</dbReference>
<dbReference type="EMBL" id="MN123710">
    <property type="protein sequence ID" value="QII57726.1"/>
    <property type="molecule type" value="mRNA"/>
</dbReference>
<dbReference type="PROSITE" id="PS50279">
    <property type="entry name" value="BPTI_KUNITZ_2"/>
    <property type="match status" value="2"/>
</dbReference>
<dbReference type="PROSITE" id="PS00280">
    <property type="entry name" value="BPTI_KUNITZ_1"/>
    <property type="match status" value="1"/>
</dbReference>
<keyword evidence="1" id="KW-0646">Protease inhibitor</keyword>
<organism evidence="6">
    <name type="scientific">Culicoides obsoletus</name>
    <name type="common">Biting midge</name>
    <name type="synonym">Ceratopogon obsoletus</name>
    <dbReference type="NCBI Taxonomy" id="289301"/>
    <lineage>
        <taxon>Eukaryota</taxon>
        <taxon>Metazoa</taxon>
        <taxon>Ecdysozoa</taxon>
        <taxon>Arthropoda</taxon>
        <taxon>Hexapoda</taxon>
        <taxon>Insecta</taxon>
        <taxon>Pterygota</taxon>
        <taxon>Neoptera</taxon>
        <taxon>Endopterygota</taxon>
        <taxon>Diptera</taxon>
        <taxon>Nematocera</taxon>
        <taxon>Chironomoidea</taxon>
        <taxon>Ceratopogonidae</taxon>
        <taxon>Ceratopogoninae</taxon>
        <taxon>Culicoides</taxon>
        <taxon>Avaritia</taxon>
    </lineage>
</organism>
<protein>
    <submittedName>
        <fullName evidence="6">Allergen Cul o 8</fullName>
    </submittedName>
</protein>
<keyword evidence="2" id="KW-0722">Serine protease inhibitor</keyword>
<dbReference type="InterPro" id="IPR002223">
    <property type="entry name" value="Kunitz_BPTI"/>
</dbReference>
<dbReference type="InterPro" id="IPR050098">
    <property type="entry name" value="TFPI/VKTCI-like"/>
</dbReference>
<dbReference type="PRINTS" id="PR00759">
    <property type="entry name" value="BASICPTASE"/>
</dbReference>
<keyword evidence="3" id="KW-1015">Disulfide bond</keyword>
<feature type="chain" id="PRO_5030993519" evidence="4">
    <location>
        <begin position="20"/>
        <end position="168"/>
    </location>
</feature>
<evidence type="ECO:0000256" key="4">
    <source>
        <dbReference type="SAM" id="SignalP"/>
    </source>
</evidence>
<evidence type="ECO:0000259" key="5">
    <source>
        <dbReference type="PROSITE" id="PS50279"/>
    </source>
</evidence>
<feature type="domain" description="BPTI/Kunitz inhibitor" evidence="5">
    <location>
        <begin position="97"/>
        <end position="147"/>
    </location>
</feature>